<feature type="region of interest" description="Disordered" evidence="1">
    <location>
        <begin position="1"/>
        <end position="54"/>
    </location>
</feature>
<evidence type="ECO:0000313" key="3">
    <source>
        <dbReference type="EMBL" id="KAK7016763.1"/>
    </source>
</evidence>
<evidence type="ECO:0000256" key="1">
    <source>
        <dbReference type="SAM" id="MobiDB-lite"/>
    </source>
</evidence>
<comment type="caution">
    <text evidence="3">The sequence shown here is derived from an EMBL/GenBank/DDBJ whole genome shotgun (WGS) entry which is preliminary data.</text>
</comment>
<dbReference type="SMART" id="SM00355">
    <property type="entry name" value="ZnF_C2H2"/>
    <property type="match status" value="3"/>
</dbReference>
<dbReference type="AlphaFoldDB" id="A0AAN8WLI7"/>
<feature type="region of interest" description="Disordered" evidence="1">
    <location>
        <begin position="111"/>
        <end position="290"/>
    </location>
</feature>
<dbReference type="Proteomes" id="UP001381693">
    <property type="component" value="Unassembled WGS sequence"/>
</dbReference>
<keyword evidence="4" id="KW-1185">Reference proteome</keyword>
<dbReference type="InterPro" id="IPR026811">
    <property type="entry name" value="CIZ1"/>
</dbReference>
<proteinExistence type="predicted"/>
<feature type="compositionally biased region" description="Acidic residues" evidence="1">
    <location>
        <begin position="589"/>
        <end position="603"/>
    </location>
</feature>
<evidence type="ECO:0000259" key="2">
    <source>
        <dbReference type="SMART" id="SM00355"/>
    </source>
</evidence>
<feature type="compositionally biased region" description="Basic and acidic residues" evidence="1">
    <location>
        <begin position="620"/>
        <end position="640"/>
    </location>
</feature>
<protein>
    <recommendedName>
        <fullName evidence="2">C2H2-type domain-containing protein</fullName>
    </recommendedName>
</protein>
<feature type="domain" description="C2H2-type" evidence="2">
    <location>
        <begin position="408"/>
        <end position="431"/>
    </location>
</feature>
<feature type="compositionally biased region" description="Basic and acidic residues" evidence="1">
    <location>
        <begin position="201"/>
        <end position="253"/>
    </location>
</feature>
<accession>A0AAN8WLI7</accession>
<dbReference type="PANTHER" id="PTHR15491">
    <property type="match status" value="1"/>
</dbReference>
<feature type="compositionally biased region" description="Gly residues" evidence="1">
    <location>
        <begin position="43"/>
        <end position="53"/>
    </location>
</feature>
<feature type="region of interest" description="Disordered" evidence="1">
    <location>
        <begin position="469"/>
        <end position="533"/>
    </location>
</feature>
<reference evidence="3 4" key="1">
    <citation type="submission" date="2023-11" db="EMBL/GenBank/DDBJ databases">
        <title>Halocaridina rubra genome assembly.</title>
        <authorList>
            <person name="Smith C."/>
        </authorList>
    </citation>
    <scope>NUCLEOTIDE SEQUENCE [LARGE SCALE GENOMIC DNA]</scope>
    <source>
        <strain evidence="3">EP-1</strain>
        <tissue evidence="3">Whole</tissue>
    </source>
</reference>
<feature type="compositionally biased region" description="Basic and acidic residues" evidence="1">
    <location>
        <begin position="111"/>
        <end position="168"/>
    </location>
</feature>
<feature type="compositionally biased region" description="Acidic residues" evidence="1">
    <location>
        <begin position="673"/>
        <end position="682"/>
    </location>
</feature>
<feature type="region of interest" description="Disordered" evidence="1">
    <location>
        <begin position="577"/>
        <end position="713"/>
    </location>
</feature>
<feature type="domain" description="C2H2-type" evidence="2">
    <location>
        <begin position="546"/>
        <end position="575"/>
    </location>
</feature>
<feature type="compositionally biased region" description="Gly residues" evidence="1">
    <location>
        <begin position="13"/>
        <end position="36"/>
    </location>
</feature>
<name>A0AAN8WLI7_HALRR</name>
<organism evidence="3 4">
    <name type="scientific">Halocaridina rubra</name>
    <name type="common">Hawaiian red shrimp</name>
    <dbReference type="NCBI Taxonomy" id="373956"/>
    <lineage>
        <taxon>Eukaryota</taxon>
        <taxon>Metazoa</taxon>
        <taxon>Ecdysozoa</taxon>
        <taxon>Arthropoda</taxon>
        <taxon>Crustacea</taxon>
        <taxon>Multicrustacea</taxon>
        <taxon>Malacostraca</taxon>
        <taxon>Eumalacostraca</taxon>
        <taxon>Eucarida</taxon>
        <taxon>Decapoda</taxon>
        <taxon>Pleocyemata</taxon>
        <taxon>Caridea</taxon>
        <taxon>Atyoidea</taxon>
        <taxon>Atyidae</taxon>
        <taxon>Halocaridina</taxon>
    </lineage>
</organism>
<dbReference type="EMBL" id="JAXCGZ010023130">
    <property type="protein sequence ID" value="KAK7016763.1"/>
    <property type="molecule type" value="Genomic_DNA"/>
</dbReference>
<sequence>MSGRSRGKPFRGIGRGSFRGGGQWRGQRGGMGGFHGGNHRGGRGGGYRGGVGVGRQDHFHVNREMRGGSSQYRHHDSRRYLSSLDPEDQFALTSAIIKSFLKTDGREGRANFRDEKEYHPGHRGGRREGRGGYFSEEQRDRRHSDDRRPHDSRIINEGRGHRYEREKSTQGPPRYRNNRYSSMHRRRPSPHGHMGQAQKRMRMERMDGDSGPHHSASYERDDMGSPERKRPRDDKRESPGQNRERNGREDERRRRSSSGKEGSVDGSRSMQVTLRADGERNVSNEGNGRAGGIHFVELICPYCPGKVSITFKEYKFHLLSEAHKNQLNRLARKHSVVLRKIRVQQRQEQRDIEDKWKEEKPEEFQDSVTRFCNNCKLAYKCPGDNTSEGISQHNDSKLHRVQHCYLYPRCGACRTSFPSRMVYEHHLASIHHLRTLDRMGRKQRDDIDQDDDNDQDLANFLTLDAVGEDDEVGSEHEEITAGLDDTGPDKEAELRRKPSLKNRFERHSLSDDEESVDTDWGKDKYEEDEEENEPVGADYVYRVAAYYCRLCSKVFRADTSLGSRAVQRHCKTFEHAAHYQDTHPPSAEKEEENVSDGIDETEEHDAVSKDGSVDDDEPEQDKLWEEVRKGEVVTEAKVDGDDTTVTVEDDDKANKEKTSKVGNELKSYKEDLYSDESENELETAEKQRGRHAKHVRGSSERETVEADDSDEAE</sequence>
<feature type="domain" description="C2H2-type" evidence="2">
    <location>
        <begin position="298"/>
        <end position="323"/>
    </location>
</feature>
<evidence type="ECO:0000313" key="4">
    <source>
        <dbReference type="Proteomes" id="UP001381693"/>
    </source>
</evidence>
<dbReference type="InterPro" id="IPR013087">
    <property type="entry name" value="Znf_C2H2_type"/>
</dbReference>
<dbReference type="PANTHER" id="PTHR15491:SF18">
    <property type="entry name" value="CIZ1 ZINC FINGER PROTEIN, ISOFORM A"/>
    <property type="match status" value="1"/>
</dbReference>
<gene>
    <name evidence="3" type="ORF">SK128_025696</name>
</gene>
<feature type="compositionally biased region" description="Basic and acidic residues" evidence="1">
    <location>
        <begin position="487"/>
        <end position="510"/>
    </location>
</feature>